<proteinExistence type="inferred from homology"/>
<dbReference type="FunFam" id="3.90.550.10:FF:000046">
    <property type="entry name" value="Mannose-1-phosphate guanylyltransferase (GDP)"/>
    <property type="match status" value="1"/>
</dbReference>
<dbReference type="InterPro" id="IPR049577">
    <property type="entry name" value="GMPP_N"/>
</dbReference>
<dbReference type="GO" id="GO:0004475">
    <property type="term" value="F:mannose-1-phosphate guanylyltransferase (GTP) activity"/>
    <property type="evidence" value="ECO:0007669"/>
    <property type="project" value="UniProtKB-EC"/>
</dbReference>
<dbReference type="CDD" id="cd02509">
    <property type="entry name" value="GDP-M1P_Guanylyltransferase"/>
    <property type="match status" value="1"/>
</dbReference>
<evidence type="ECO:0000313" key="9">
    <source>
        <dbReference type="EMBL" id="SMG33847.1"/>
    </source>
</evidence>
<dbReference type="PANTHER" id="PTHR46390">
    <property type="entry name" value="MANNOSE-1-PHOSPHATE GUANYLYLTRANSFERASE"/>
    <property type="match status" value="1"/>
</dbReference>
<keyword evidence="5" id="KW-0547">Nucleotide-binding</keyword>
<dbReference type="AlphaFoldDB" id="A0A1X7K043"/>
<keyword evidence="10" id="KW-1185">Reference proteome</keyword>
<name>A0A1X7K043_9BACT</name>
<dbReference type="SUPFAM" id="SSF159283">
    <property type="entry name" value="Guanosine diphospho-D-mannose pyrophosphorylase/mannose-6-phosphate isomerase linker domain"/>
    <property type="match status" value="1"/>
</dbReference>
<evidence type="ECO:0000256" key="1">
    <source>
        <dbReference type="ARBA" id="ARBA00006115"/>
    </source>
</evidence>
<dbReference type="InterPro" id="IPR005835">
    <property type="entry name" value="NTP_transferase_dom"/>
</dbReference>
<dbReference type="STRING" id="1028.SAMN05661096_02172"/>
<dbReference type="EMBL" id="FXAW01000004">
    <property type="protein sequence ID" value="SMG33847.1"/>
    <property type="molecule type" value="Genomic_DNA"/>
</dbReference>
<accession>A0A1X7K043</accession>
<evidence type="ECO:0000256" key="5">
    <source>
        <dbReference type="ARBA" id="ARBA00022741"/>
    </source>
</evidence>
<dbReference type="EC" id="2.7.7.13" evidence="2"/>
<dbReference type="Proteomes" id="UP000193804">
    <property type="component" value="Unassembled WGS sequence"/>
</dbReference>
<dbReference type="RefSeq" id="WP_085517087.1">
    <property type="nucleotide sequence ID" value="NZ_FXAW01000004.1"/>
</dbReference>
<dbReference type="GO" id="GO:0005525">
    <property type="term" value="F:GTP binding"/>
    <property type="evidence" value="ECO:0007669"/>
    <property type="project" value="UniProtKB-KW"/>
</dbReference>
<sequence length="357" mass="40263">MNQNNYVIIMAGGTGTRLWPVSTSKRPKQFHDLLGLGKSLLQMTYERFLAKFPKENIYIVTNKEYEGLIEEQIEGIDSQQLLLEPYKRNTAPCIAYAAYKIASKNPEASMVIAPADHLILKEDIFHQSIAVALDSASKKDQLITLGMHPNRPETGYGYIQYIPDSATIKKVKTFTEKPEIGLAQKFIESGDFVWNAGIFIWSAKSIIKAYEEYLPDLAEIFADGKSQYFSVNENLFVNKAYTQCVNISIDFGIMEKAENVFVLLTDIGWSDLGNWESLHEIREKDDQDNVLPKNVMSFNATGNIVTTDKSDLVVIQDLHDFLVAEQDGVILICRKNAEKEIKEIVNVVKAEKGDSFV</sequence>
<gene>
    <name evidence="9" type="ORF">SAMN05661096_02172</name>
</gene>
<keyword evidence="4 9" id="KW-0548">Nucleotidyltransferase</keyword>
<evidence type="ECO:0000313" key="10">
    <source>
        <dbReference type="Proteomes" id="UP000193804"/>
    </source>
</evidence>
<dbReference type="PANTHER" id="PTHR46390:SF1">
    <property type="entry name" value="MANNOSE-1-PHOSPHATE GUANYLYLTRANSFERASE"/>
    <property type="match status" value="1"/>
</dbReference>
<organism evidence="9 10">
    <name type="scientific">Marivirga sericea</name>
    <dbReference type="NCBI Taxonomy" id="1028"/>
    <lineage>
        <taxon>Bacteria</taxon>
        <taxon>Pseudomonadati</taxon>
        <taxon>Bacteroidota</taxon>
        <taxon>Cytophagia</taxon>
        <taxon>Cytophagales</taxon>
        <taxon>Marivirgaceae</taxon>
        <taxon>Marivirga</taxon>
    </lineage>
</organism>
<keyword evidence="6" id="KW-0342">GTP-binding</keyword>
<evidence type="ECO:0000256" key="4">
    <source>
        <dbReference type="ARBA" id="ARBA00022695"/>
    </source>
</evidence>
<comment type="similarity">
    <text evidence="1">Belongs to the mannose-6-phosphate isomerase type 2 family.</text>
</comment>
<evidence type="ECO:0000259" key="8">
    <source>
        <dbReference type="Pfam" id="PF00483"/>
    </source>
</evidence>
<feature type="domain" description="Nucleotidyl transferase" evidence="8">
    <location>
        <begin position="7"/>
        <end position="286"/>
    </location>
</feature>
<evidence type="ECO:0000256" key="3">
    <source>
        <dbReference type="ARBA" id="ARBA00022679"/>
    </source>
</evidence>
<dbReference type="Gene3D" id="3.90.550.10">
    <property type="entry name" value="Spore Coat Polysaccharide Biosynthesis Protein SpsA, Chain A"/>
    <property type="match status" value="1"/>
</dbReference>
<evidence type="ECO:0000256" key="6">
    <source>
        <dbReference type="ARBA" id="ARBA00023134"/>
    </source>
</evidence>
<dbReference type="GO" id="GO:0009298">
    <property type="term" value="P:GDP-mannose biosynthetic process"/>
    <property type="evidence" value="ECO:0007669"/>
    <property type="project" value="TreeGrafter"/>
</dbReference>
<dbReference type="OrthoDB" id="9806359at2"/>
<evidence type="ECO:0000256" key="2">
    <source>
        <dbReference type="ARBA" id="ARBA00012387"/>
    </source>
</evidence>
<keyword evidence="3 9" id="KW-0808">Transferase</keyword>
<dbReference type="InterPro" id="IPR051161">
    <property type="entry name" value="Mannose-6P_isomerase_type2"/>
</dbReference>
<dbReference type="InterPro" id="IPR029044">
    <property type="entry name" value="Nucleotide-diphossugar_trans"/>
</dbReference>
<comment type="catalytic activity">
    <reaction evidence="7">
        <text>alpha-D-mannose 1-phosphate + GTP + H(+) = GDP-alpha-D-mannose + diphosphate</text>
        <dbReference type="Rhea" id="RHEA:15229"/>
        <dbReference type="ChEBI" id="CHEBI:15378"/>
        <dbReference type="ChEBI" id="CHEBI:33019"/>
        <dbReference type="ChEBI" id="CHEBI:37565"/>
        <dbReference type="ChEBI" id="CHEBI:57527"/>
        <dbReference type="ChEBI" id="CHEBI:58409"/>
        <dbReference type="EC" id="2.7.7.13"/>
    </reaction>
</comment>
<reference evidence="10" key="1">
    <citation type="submission" date="2017-04" db="EMBL/GenBank/DDBJ databases">
        <authorList>
            <person name="Varghese N."/>
            <person name="Submissions S."/>
        </authorList>
    </citation>
    <scope>NUCLEOTIDE SEQUENCE [LARGE SCALE GENOMIC DNA]</scope>
    <source>
        <strain evidence="10">DSM 4125</strain>
    </source>
</reference>
<protein>
    <recommendedName>
        <fullName evidence="2">mannose-1-phosphate guanylyltransferase</fullName>
        <ecNumber evidence="2">2.7.7.13</ecNumber>
    </recommendedName>
</protein>
<dbReference type="SUPFAM" id="SSF53448">
    <property type="entry name" value="Nucleotide-diphospho-sugar transferases"/>
    <property type="match status" value="1"/>
</dbReference>
<dbReference type="Pfam" id="PF00483">
    <property type="entry name" value="NTP_transferase"/>
    <property type="match status" value="1"/>
</dbReference>
<evidence type="ECO:0000256" key="7">
    <source>
        <dbReference type="ARBA" id="ARBA00047343"/>
    </source>
</evidence>